<evidence type="ECO:0000313" key="2">
    <source>
        <dbReference type="EMBL" id="THV06318.1"/>
    </source>
</evidence>
<organism evidence="2 3">
    <name type="scientific">Dendrothele bispora (strain CBS 962.96)</name>
    <dbReference type="NCBI Taxonomy" id="1314807"/>
    <lineage>
        <taxon>Eukaryota</taxon>
        <taxon>Fungi</taxon>
        <taxon>Dikarya</taxon>
        <taxon>Basidiomycota</taxon>
        <taxon>Agaricomycotina</taxon>
        <taxon>Agaricomycetes</taxon>
        <taxon>Agaricomycetidae</taxon>
        <taxon>Agaricales</taxon>
        <taxon>Agaricales incertae sedis</taxon>
        <taxon>Dendrothele</taxon>
    </lineage>
</organism>
<feature type="region of interest" description="Disordered" evidence="1">
    <location>
        <begin position="62"/>
        <end position="86"/>
    </location>
</feature>
<dbReference type="OrthoDB" id="3055948at2759"/>
<evidence type="ECO:0000313" key="3">
    <source>
        <dbReference type="Proteomes" id="UP000297245"/>
    </source>
</evidence>
<dbReference type="Proteomes" id="UP000297245">
    <property type="component" value="Unassembled WGS sequence"/>
</dbReference>
<proteinExistence type="predicted"/>
<name>A0A4S8MT20_DENBC</name>
<gene>
    <name evidence="2" type="ORF">K435DRAFT_849115</name>
</gene>
<sequence>MTNSSPKENGIKQESQEEIAVFQDMEKVQRNAFTIAGKKISNIIGPGQYLDSQTSETQYFGLSQTSGQVADREESQAQYGDADDDLFRPDSQFFDELDKRMELQSQLPEDDMDCTENSLFDSSGPPEIHDSEWTRDPTNQNQLDRLLMANFGNSTFLYDLIDKQEGLSDIHRHWNTVYQDETDRDPAQLALLDLTREAGISDQGFHRLNPVYQGHITVAGFLIRIANNLVRHGAGRQDLKSLENSLKDGRALLDIVDELVDIERDARRFIIEYRQD</sequence>
<accession>A0A4S8MT20</accession>
<keyword evidence="3" id="KW-1185">Reference proteome</keyword>
<protein>
    <submittedName>
        <fullName evidence="2">Uncharacterized protein</fullName>
    </submittedName>
</protein>
<dbReference type="AlphaFoldDB" id="A0A4S8MT20"/>
<evidence type="ECO:0000256" key="1">
    <source>
        <dbReference type="SAM" id="MobiDB-lite"/>
    </source>
</evidence>
<dbReference type="EMBL" id="ML179043">
    <property type="protein sequence ID" value="THV06318.1"/>
    <property type="molecule type" value="Genomic_DNA"/>
</dbReference>
<reference evidence="2 3" key="1">
    <citation type="journal article" date="2019" name="Nat. Ecol. Evol.">
        <title>Megaphylogeny resolves global patterns of mushroom evolution.</title>
        <authorList>
            <person name="Varga T."/>
            <person name="Krizsan K."/>
            <person name="Foldi C."/>
            <person name="Dima B."/>
            <person name="Sanchez-Garcia M."/>
            <person name="Sanchez-Ramirez S."/>
            <person name="Szollosi G.J."/>
            <person name="Szarkandi J.G."/>
            <person name="Papp V."/>
            <person name="Albert L."/>
            <person name="Andreopoulos W."/>
            <person name="Angelini C."/>
            <person name="Antonin V."/>
            <person name="Barry K.W."/>
            <person name="Bougher N.L."/>
            <person name="Buchanan P."/>
            <person name="Buyck B."/>
            <person name="Bense V."/>
            <person name="Catcheside P."/>
            <person name="Chovatia M."/>
            <person name="Cooper J."/>
            <person name="Damon W."/>
            <person name="Desjardin D."/>
            <person name="Finy P."/>
            <person name="Geml J."/>
            <person name="Haridas S."/>
            <person name="Hughes K."/>
            <person name="Justo A."/>
            <person name="Karasinski D."/>
            <person name="Kautmanova I."/>
            <person name="Kiss B."/>
            <person name="Kocsube S."/>
            <person name="Kotiranta H."/>
            <person name="LaButti K.M."/>
            <person name="Lechner B.E."/>
            <person name="Liimatainen K."/>
            <person name="Lipzen A."/>
            <person name="Lukacs Z."/>
            <person name="Mihaltcheva S."/>
            <person name="Morgado L.N."/>
            <person name="Niskanen T."/>
            <person name="Noordeloos M.E."/>
            <person name="Ohm R.A."/>
            <person name="Ortiz-Santana B."/>
            <person name="Ovrebo C."/>
            <person name="Racz N."/>
            <person name="Riley R."/>
            <person name="Savchenko A."/>
            <person name="Shiryaev A."/>
            <person name="Soop K."/>
            <person name="Spirin V."/>
            <person name="Szebenyi C."/>
            <person name="Tomsovsky M."/>
            <person name="Tulloss R.E."/>
            <person name="Uehling J."/>
            <person name="Grigoriev I.V."/>
            <person name="Vagvolgyi C."/>
            <person name="Papp T."/>
            <person name="Martin F.M."/>
            <person name="Miettinen O."/>
            <person name="Hibbett D.S."/>
            <person name="Nagy L.G."/>
        </authorList>
    </citation>
    <scope>NUCLEOTIDE SEQUENCE [LARGE SCALE GENOMIC DNA]</scope>
    <source>
        <strain evidence="2 3">CBS 962.96</strain>
    </source>
</reference>